<dbReference type="SUPFAM" id="SSF53756">
    <property type="entry name" value="UDP-Glycosyltransferase/glycogen phosphorylase"/>
    <property type="match status" value="1"/>
</dbReference>
<dbReference type="eggNOG" id="COG3980">
    <property type="taxonomic scope" value="Bacteria"/>
</dbReference>
<dbReference type="Pfam" id="PF04101">
    <property type="entry name" value="Glyco_tran_28_C"/>
    <property type="match status" value="1"/>
</dbReference>
<evidence type="ECO:0000313" key="4">
    <source>
        <dbReference type="EMBL" id="EPC04102.1"/>
    </source>
</evidence>
<feature type="active site" description="Proton acceptor" evidence="1">
    <location>
        <position position="25"/>
    </location>
</feature>
<evidence type="ECO:0000313" key="5">
    <source>
        <dbReference type="Proteomes" id="UP000014463"/>
    </source>
</evidence>
<dbReference type="STRING" id="1121939.L861_01985"/>
<dbReference type="PATRIC" id="fig|1121939.11.peg.372"/>
<dbReference type="RefSeq" id="WP_016414834.1">
    <property type="nucleotide sequence ID" value="NZ_AUAB01000034.1"/>
</dbReference>
<evidence type="ECO:0000256" key="2">
    <source>
        <dbReference type="PIRSR" id="PIRSR620023-2"/>
    </source>
</evidence>
<dbReference type="Proteomes" id="UP000014463">
    <property type="component" value="Unassembled WGS sequence"/>
</dbReference>
<evidence type="ECO:0000259" key="3">
    <source>
        <dbReference type="Pfam" id="PF04101"/>
    </source>
</evidence>
<comment type="caution">
    <text evidence="4">The sequence shown here is derived from an EMBL/GenBank/DDBJ whole genome shotgun (WGS) entry which is preliminary data.</text>
</comment>
<accession>S2KPS3</accession>
<dbReference type="InterPro" id="IPR020023">
    <property type="entry name" value="PseG"/>
</dbReference>
<dbReference type="AlphaFoldDB" id="S2KPS3"/>
<name>S2KPS3_LITA3</name>
<evidence type="ECO:0000256" key="1">
    <source>
        <dbReference type="PIRSR" id="PIRSR620023-1"/>
    </source>
</evidence>
<keyword evidence="5" id="KW-1185">Reference proteome</keyword>
<dbReference type="EMBL" id="ASTJ01000011">
    <property type="protein sequence ID" value="EPC04102.1"/>
    <property type="molecule type" value="Genomic_DNA"/>
</dbReference>
<dbReference type="PANTHER" id="PTHR21015">
    <property type="entry name" value="UDP-N-ACETYLGLUCOSAMINE--N-ACETYLMURAMYL-(PENTAPEPTIDE) PYROPHOSPHORYL-UNDECAPRENOL N-ACETYLGLUCOSAMINE TRANSFERASE 1"/>
    <property type="match status" value="1"/>
</dbReference>
<dbReference type="InterPro" id="IPR007235">
    <property type="entry name" value="Glyco_trans_28_C"/>
</dbReference>
<dbReference type="OrthoDB" id="9788924at2"/>
<protein>
    <recommendedName>
        <fullName evidence="3">Glycosyl transferase family 28 C-terminal domain-containing protein</fullName>
    </recommendedName>
</protein>
<dbReference type="Gene3D" id="3.40.50.11190">
    <property type="match status" value="1"/>
</dbReference>
<reference evidence="4 5" key="1">
    <citation type="journal article" date="2013" name="Genome Announc.">
        <title>Draft genome sequence of the moderately halophilic gammaproteobacterium Halomonas anticariensis FP35.</title>
        <authorList>
            <person name="Tahrioui A."/>
            <person name="Quesada E."/>
            <person name="Llamas I."/>
        </authorList>
    </citation>
    <scope>NUCLEOTIDE SEQUENCE [LARGE SCALE GENOMIC DNA]</scope>
    <source>
        <strain evidence="5">DSM 16096 / CECT 5854 / LMG 22089 / FP35</strain>
    </source>
</reference>
<dbReference type="Gene3D" id="3.40.50.2000">
    <property type="entry name" value="Glycogen Phosphorylase B"/>
    <property type="match status" value="1"/>
</dbReference>
<dbReference type="NCBIfam" id="TIGR03590">
    <property type="entry name" value="PseG"/>
    <property type="match status" value="1"/>
</dbReference>
<dbReference type="PANTHER" id="PTHR21015:SF22">
    <property type="entry name" value="GLYCOSYLTRANSFERASE"/>
    <property type="match status" value="1"/>
</dbReference>
<gene>
    <name evidence="4" type="ORF">L861_01985</name>
</gene>
<proteinExistence type="predicted"/>
<feature type="binding site" evidence="2">
    <location>
        <position position="297"/>
    </location>
    <ligand>
        <name>substrate</name>
    </ligand>
</feature>
<dbReference type="GO" id="GO:0016758">
    <property type="term" value="F:hexosyltransferase activity"/>
    <property type="evidence" value="ECO:0007669"/>
    <property type="project" value="InterPro"/>
</dbReference>
<feature type="domain" description="Glycosyl transferase family 28 C-terminal" evidence="3">
    <location>
        <begin position="215"/>
        <end position="361"/>
    </location>
</feature>
<organism evidence="4 5">
    <name type="scientific">Litchfieldella anticariensis (strain DSM 16096 / CECT 5854 / CIP 108499 / LMG 22089 / FP35)</name>
    <name type="common">Halomonas anticariensis</name>
    <dbReference type="NCBI Taxonomy" id="1121939"/>
    <lineage>
        <taxon>Bacteria</taxon>
        <taxon>Pseudomonadati</taxon>
        <taxon>Pseudomonadota</taxon>
        <taxon>Gammaproteobacteria</taxon>
        <taxon>Oceanospirillales</taxon>
        <taxon>Halomonadaceae</taxon>
        <taxon>Litchfieldella</taxon>
    </lineage>
</organism>
<sequence>MSNAMSESRTIAFRTDASLAIGSGHVMRCLTLAEALKAQGAECQFLCREHPGHLIDLIEARGFRVHRLAASAWPASDSIRSQTPNAKPCHTDPPHAHWLGASWAQDAEACQSLLAALAPDWLVVDHYALDARWEHEVARVVGRIMVVDDLSDRDHQADILLDQNVLNHEGEDRYRVRVNSECKLLLGPNYALLGQEYTFLAQALPERDGHVSRILIFVGGSDPHHLTEQYLKALSAPEFQQLQVDVVIGKNHPNPDSVAEIVSQRDTTRLYSGLPSLAALMVRADLMLGAGGTTNWERMCLGLNSIVVSVARNQDEINRELADQALIHFLGKAESISVDNIQATVRFVLDNSSYNCTQSKAIRKVVDGCGTKRVAQLLMEEANYAIA</sequence>